<dbReference type="InterPro" id="IPR018683">
    <property type="entry name" value="DUF2169"/>
</dbReference>
<evidence type="ECO:0000313" key="4">
    <source>
        <dbReference type="Proteomes" id="UP001217485"/>
    </source>
</evidence>
<organism evidence="3 4">
    <name type="scientific">Sorangium atrum</name>
    <dbReference type="NCBI Taxonomy" id="2995308"/>
    <lineage>
        <taxon>Bacteria</taxon>
        <taxon>Pseudomonadati</taxon>
        <taxon>Myxococcota</taxon>
        <taxon>Polyangia</taxon>
        <taxon>Polyangiales</taxon>
        <taxon>Polyangiaceae</taxon>
        <taxon>Sorangium</taxon>
    </lineage>
</organism>
<name>A0ABT5CG78_9BACT</name>
<feature type="compositionally biased region" description="Pro residues" evidence="1">
    <location>
        <begin position="381"/>
        <end position="399"/>
    </location>
</feature>
<accession>A0ABT5CG78</accession>
<feature type="compositionally biased region" description="Low complexity" evidence="1">
    <location>
        <begin position="323"/>
        <end position="333"/>
    </location>
</feature>
<evidence type="ECO:0000313" key="3">
    <source>
        <dbReference type="EMBL" id="MDC0685434.1"/>
    </source>
</evidence>
<dbReference type="Pfam" id="PF09937">
    <property type="entry name" value="DUF2169"/>
    <property type="match status" value="1"/>
</dbReference>
<dbReference type="Proteomes" id="UP001217485">
    <property type="component" value="Unassembled WGS sequence"/>
</dbReference>
<feature type="region of interest" description="Disordered" evidence="1">
    <location>
        <begin position="320"/>
        <end position="490"/>
    </location>
</feature>
<proteinExistence type="predicted"/>
<feature type="domain" description="DUF2169" evidence="2">
    <location>
        <begin position="24"/>
        <end position="300"/>
    </location>
</feature>
<evidence type="ECO:0000259" key="2">
    <source>
        <dbReference type="Pfam" id="PF09937"/>
    </source>
</evidence>
<comment type="caution">
    <text evidence="3">The sequence shown here is derived from an EMBL/GenBank/DDBJ whole genome shotgun (WGS) entry which is preliminary data.</text>
</comment>
<evidence type="ECO:0000256" key="1">
    <source>
        <dbReference type="SAM" id="MobiDB-lite"/>
    </source>
</evidence>
<feature type="compositionally biased region" description="Low complexity" evidence="1">
    <location>
        <begin position="461"/>
        <end position="486"/>
    </location>
</feature>
<gene>
    <name evidence="3" type="ORF">POL72_47450</name>
</gene>
<protein>
    <submittedName>
        <fullName evidence="3">DUF2169 domain-containing protein</fullName>
    </submittedName>
</protein>
<reference evidence="3 4" key="1">
    <citation type="submission" date="2023-01" db="EMBL/GenBank/DDBJ databases">
        <title>Minimal conservation of predation-associated metabolite biosynthetic gene clusters underscores biosynthetic potential of Myxococcota including descriptions for ten novel species: Archangium lansinium sp. nov., Myxococcus landrumus sp. nov., Nannocystis bai.</title>
        <authorList>
            <person name="Ahearne A."/>
            <person name="Stevens C."/>
            <person name="Dowd S."/>
        </authorList>
    </citation>
    <scope>NUCLEOTIDE SEQUENCE [LARGE SCALE GENOMIC DNA]</scope>
    <source>
        <strain evidence="3 4">WIWO2</strain>
    </source>
</reference>
<dbReference type="RefSeq" id="WP_272103718.1">
    <property type="nucleotide sequence ID" value="NZ_JAQNDK010000006.1"/>
</dbReference>
<feature type="compositionally biased region" description="Pro residues" evidence="1">
    <location>
        <begin position="334"/>
        <end position="343"/>
    </location>
</feature>
<sequence length="785" mass="82498">MDVVSEGPLPVASLLWQVRSLTWVLTVVCKATFTLAPGESPLAPAQEPIRERDAHLDDDPARSLIEASDLAPLKQGADVVLVGHAHAPGGSPARSLIARMAVGEIDKPIQVFCDRLFTQEGELLEGAHFTTMPLAYERAAGGPDTDNPAGIHRAARDARGRAAVPNLLPVDRVVTSLDDPIAAVGFGPIGPTWPLRHRRLGKHAAAWSSGALLSSPLPEDFDRTFFNVAPLDQRLLQLREDEQIVLENLHPRHPRLVTSLPGVRPRATVTGRAGGPRDLSMRCDTLVIDADRLLCTLTWRGQLPLASPKESGQIRVSLERPARQAPAEAATPSAPGPQPPPRVGPAGPTVKPPSLGPSTLTLDIHAKSPDAPQATIMPFRAGPPAPPPPEAPAPRPAEPPRFRSKRSSIEGETGDITEEATKVPLPFVAPSSAPPPAAASNTPPSNNPPPNTPSPIPAPPIAKASPGEPVSPWAAGAPQPGSGAAGMIPHAPAAPQTIGAMFAGAGAAADSSAAFAPAAAQRDALTLVWFDRKSVPRIVRKPAWQRLLDAMEDEPLDPEADDPALSDEPAEIEDRAQVFEILDRGAATDVAGVHGALARAAGKRGMPMPPLELVEGELSLSFDEVETLKALVSTATPLATGDDALAAALETAERFLATPGVSTAPAVAAALCGRIREALAHGKRGRVELASEQVERALLEQRHYQKRKVLGGPHLRALLRVAGETQPLVIYLPASIAEALPLSARFRARAIAAVHPAMDEREAEPVALQAVALGRVVQVRQGRAS</sequence>
<dbReference type="EMBL" id="JAQNDK010000006">
    <property type="protein sequence ID" value="MDC0685434.1"/>
    <property type="molecule type" value="Genomic_DNA"/>
</dbReference>
<feature type="compositionally biased region" description="Pro residues" evidence="1">
    <location>
        <begin position="445"/>
        <end position="460"/>
    </location>
</feature>
<keyword evidence="4" id="KW-1185">Reference proteome</keyword>